<keyword evidence="7" id="KW-0496">Mitochondrion</keyword>
<dbReference type="Pfam" id="PF12037">
    <property type="entry name" value="ATAD3_N"/>
    <property type="match status" value="1"/>
</dbReference>
<evidence type="ECO:0000256" key="6">
    <source>
        <dbReference type="ARBA" id="ARBA00023054"/>
    </source>
</evidence>
<dbReference type="Gene3D" id="3.40.50.300">
    <property type="entry name" value="P-loop containing nucleotide triphosphate hydrolases"/>
    <property type="match status" value="1"/>
</dbReference>
<keyword evidence="3" id="KW-0547">Nucleotide-binding</keyword>
<evidence type="ECO:0000256" key="4">
    <source>
        <dbReference type="ARBA" id="ARBA00022792"/>
    </source>
</evidence>
<dbReference type="Pfam" id="PF00004">
    <property type="entry name" value="AAA"/>
    <property type="match status" value="1"/>
</dbReference>
<evidence type="ECO:0000256" key="2">
    <source>
        <dbReference type="ARBA" id="ARBA00004436"/>
    </source>
</evidence>
<dbReference type="EMBL" id="HBFQ01062616">
    <property type="protein sequence ID" value="CAD8869992.1"/>
    <property type="molecule type" value="Transcribed_RNA"/>
</dbReference>
<protein>
    <recommendedName>
        <fullName evidence="13">AAA+ ATPase domain-containing protein</fullName>
    </recommendedName>
</protein>
<accession>A0A7S1AZ88</accession>
<evidence type="ECO:0000259" key="13">
    <source>
        <dbReference type="SMART" id="SM00382"/>
    </source>
</evidence>
<evidence type="ECO:0000256" key="12">
    <source>
        <dbReference type="SAM" id="SignalP"/>
    </source>
</evidence>
<comment type="subcellular location">
    <subcellularLocation>
        <location evidence="1">Mitochondrion inner membrane</location>
    </subcellularLocation>
    <subcellularLocation>
        <location evidence="2">Mitochondrion matrix</location>
        <location evidence="2">Mitochondrion nucleoid</location>
    </subcellularLocation>
</comment>
<dbReference type="AlphaFoldDB" id="A0A7S1AZ88"/>
<dbReference type="InterPro" id="IPR027417">
    <property type="entry name" value="P-loop_NTPase"/>
</dbReference>
<evidence type="ECO:0000256" key="1">
    <source>
        <dbReference type="ARBA" id="ARBA00004273"/>
    </source>
</evidence>
<evidence type="ECO:0000313" key="14">
    <source>
        <dbReference type="EMBL" id="CAD8869992.1"/>
    </source>
</evidence>
<keyword evidence="8" id="KW-0472">Membrane</keyword>
<evidence type="ECO:0000256" key="5">
    <source>
        <dbReference type="ARBA" id="ARBA00022840"/>
    </source>
</evidence>
<keyword evidence="4" id="KW-0999">Mitochondrion inner membrane</keyword>
<dbReference type="GO" id="GO:0005743">
    <property type="term" value="C:mitochondrial inner membrane"/>
    <property type="evidence" value="ECO:0007669"/>
    <property type="project" value="UniProtKB-SubCell"/>
</dbReference>
<organism evidence="14">
    <name type="scientific">Noctiluca scintillans</name>
    <name type="common">Sea sparkle</name>
    <name type="synonym">Red tide dinoflagellate</name>
    <dbReference type="NCBI Taxonomy" id="2966"/>
    <lineage>
        <taxon>Eukaryota</taxon>
        <taxon>Sar</taxon>
        <taxon>Alveolata</taxon>
        <taxon>Dinophyceae</taxon>
        <taxon>Noctilucales</taxon>
        <taxon>Noctilucaceae</taxon>
        <taxon>Noctiluca</taxon>
    </lineage>
</organism>
<keyword evidence="9" id="KW-1135">Mitochondrion nucleoid</keyword>
<evidence type="ECO:0000256" key="8">
    <source>
        <dbReference type="ARBA" id="ARBA00023136"/>
    </source>
</evidence>
<feature type="signal peptide" evidence="12">
    <location>
        <begin position="1"/>
        <end position="17"/>
    </location>
</feature>
<dbReference type="PANTHER" id="PTHR23075:SF0">
    <property type="entry name" value="ATPASE FAMILY AAA DOMAIN-CONTAINING PROTEIN 3"/>
    <property type="match status" value="1"/>
</dbReference>
<feature type="region of interest" description="Disordered" evidence="11">
    <location>
        <begin position="280"/>
        <end position="300"/>
    </location>
</feature>
<dbReference type="SUPFAM" id="SSF52540">
    <property type="entry name" value="P-loop containing nucleoside triphosphate hydrolases"/>
    <property type="match status" value="1"/>
</dbReference>
<dbReference type="GO" id="GO:0007005">
    <property type="term" value="P:mitochondrion organization"/>
    <property type="evidence" value="ECO:0007669"/>
    <property type="project" value="TreeGrafter"/>
</dbReference>
<feature type="coiled-coil region" evidence="10">
    <location>
        <begin position="208"/>
        <end position="277"/>
    </location>
</feature>
<dbReference type="GO" id="GO:0005524">
    <property type="term" value="F:ATP binding"/>
    <property type="evidence" value="ECO:0007669"/>
    <property type="project" value="UniProtKB-KW"/>
</dbReference>
<evidence type="ECO:0000256" key="3">
    <source>
        <dbReference type="ARBA" id="ARBA00022741"/>
    </source>
</evidence>
<feature type="chain" id="PRO_5030548038" description="AAA+ ATPase domain-containing protein" evidence="12">
    <location>
        <begin position="18"/>
        <end position="797"/>
    </location>
</feature>
<evidence type="ECO:0000256" key="7">
    <source>
        <dbReference type="ARBA" id="ARBA00023128"/>
    </source>
</evidence>
<evidence type="ECO:0000256" key="11">
    <source>
        <dbReference type="SAM" id="MobiDB-lite"/>
    </source>
</evidence>
<gene>
    <name evidence="14" type="ORF">NSCI0253_LOCUS44349</name>
</gene>
<name>A0A7S1AZ88_NOCSC</name>
<dbReference type="InterPro" id="IPR021911">
    <property type="entry name" value="ATAD3_N"/>
</dbReference>
<dbReference type="GO" id="GO:0008270">
    <property type="term" value="F:zinc ion binding"/>
    <property type="evidence" value="ECO:0007669"/>
    <property type="project" value="TreeGrafter"/>
</dbReference>
<dbReference type="InterPro" id="IPR003959">
    <property type="entry name" value="ATPase_AAA_core"/>
</dbReference>
<keyword evidence="5" id="KW-0067">ATP-binding</keyword>
<keyword evidence="6 10" id="KW-0175">Coiled coil</keyword>
<dbReference type="InterPro" id="IPR003593">
    <property type="entry name" value="AAA+_ATPase"/>
</dbReference>
<dbReference type="PANTHER" id="PTHR23075">
    <property type="entry name" value="PUTATIVE ATP-ASE"/>
    <property type="match status" value="1"/>
</dbReference>
<keyword evidence="12" id="KW-0732">Signal</keyword>
<sequence length="797" mass="90677">MTRLSHVVFLIVGPTSANWLLQCSSCVDQAFFGDELVKENVADANLSVLVQQLKRLRLREFDHREDEFYNKFFSKRQLGILASEAKTVMPSAVASLPERRWTNSKGASNATKNVMLLRDSHLLMVALGVTQVLALKAEGWDHDLDKVRLEIVEILEAQNAARHQIEDVLQQIVRVVAKVELLQHVVSLAQESYVRVDLEMEKVRTTQKERHETVLQRLNNTERELDATGAQIAAFKDEFRSAVEREARADLVEKRKAVEAELEVQEVRREIEELRWSEEQKTVQMRENESRRSASLSTKLHEERVAHEIAQKKAADLEILHSQEASNMRQEATKQAAARELLQLSLLSEEKQAALKLTEAIETAKIEHEARIKERRDNEDVHLRAMRAEQQEKRQQTLAAIKATADIVFSWITMFYGSPQNLLLGLGSIVVALGGVYFLREMAILLREQLNKRLGKPALVRSTNRRGTLKQLYTGFLRLLRFRDSHGSEFNDVVLHPKLQQQVMRLAESTRSAKRRKMPLMHVMFYGPPGTGKTMVAQRFAEYSGLEYAIMSGGDVAPLQEQAVTELHKLFQWVHRSRRGVLLFIDEADAYLSSRKGHMSEAVRNALTTMLFHTGTPSSQFMLVLATNRPGDLDSAVLDRIDESVEFGLPDLESRKGMVRLYFEKYIARPLHLELLKPLPVAGADEEAEQNLTSRFGSKKKSTQDVELTVPRSTLVDDDALCEVAGSLRGFSGREISKLFISLQTHVLYCEKGSDASQYLERRILSEVVNQKVVEHSRTADFLASGYDYFHDEKVEQ</sequence>
<feature type="compositionally biased region" description="Basic and acidic residues" evidence="11">
    <location>
        <begin position="280"/>
        <end position="292"/>
    </location>
</feature>
<evidence type="ECO:0000256" key="10">
    <source>
        <dbReference type="SAM" id="Coils"/>
    </source>
</evidence>
<dbReference type="SMART" id="SM00382">
    <property type="entry name" value="AAA"/>
    <property type="match status" value="1"/>
</dbReference>
<proteinExistence type="predicted"/>
<dbReference type="GO" id="GO:0042645">
    <property type="term" value="C:mitochondrial nucleoid"/>
    <property type="evidence" value="ECO:0007669"/>
    <property type="project" value="UniProtKB-SubCell"/>
</dbReference>
<evidence type="ECO:0000256" key="9">
    <source>
        <dbReference type="ARBA" id="ARBA00023271"/>
    </source>
</evidence>
<reference evidence="14" key="1">
    <citation type="submission" date="2021-01" db="EMBL/GenBank/DDBJ databases">
        <authorList>
            <person name="Corre E."/>
            <person name="Pelletier E."/>
            <person name="Niang G."/>
            <person name="Scheremetjew M."/>
            <person name="Finn R."/>
            <person name="Kale V."/>
            <person name="Holt S."/>
            <person name="Cochrane G."/>
            <person name="Meng A."/>
            <person name="Brown T."/>
            <person name="Cohen L."/>
        </authorList>
    </citation>
    <scope>NUCLEOTIDE SEQUENCE</scope>
</reference>
<dbReference type="GO" id="GO:0016887">
    <property type="term" value="F:ATP hydrolysis activity"/>
    <property type="evidence" value="ECO:0007669"/>
    <property type="project" value="InterPro"/>
</dbReference>
<feature type="domain" description="AAA+ ATPase" evidence="13">
    <location>
        <begin position="519"/>
        <end position="651"/>
    </location>
</feature>